<organism evidence="1 2">
    <name type="scientific">Athelia psychrophila</name>
    <dbReference type="NCBI Taxonomy" id="1759441"/>
    <lineage>
        <taxon>Eukaryota</taxon>
        <taxon>Fungi</taxon>
        <taxon>Dikarya</taxon>
        <taxon>Basidiomycota</taxon>
        <taxon>Agaricomycotina</taxon>
        <taxon>Agaricomycetes</taxon>
        <taxon>Agaricomycetidae</taxon>
        <taxon>Atheliales</taxon>
        <taxon>Atheliaceae</taxon>
        <taxon>Athelia</taxon>
    </lineage>
</organism>
<evidence type="ECO:0000313" key="1">
    <source>
        <dbReference type="EMBL" id="KZP15576.1"/>
    </source>
</evidence>
<dbReference type="AlphaFoldDB" id="A0A166EAT2"/>
<protein>
    <submittedName>
        <fullName evidence="1">Uncharacterized protein</fullName>
    </submittedName>
</protein>
<gene>
    <name evidence="1" type="ORF">FIBSPDRAFT_958742</name>
</gene>
<sequence>MADSNVSDVAWAIQIGAHSVTSPNIRSIPFVPTGPVSLRMRKDGRYGEHDITTCPQVFSPRHAHRVLIRRREAPVNSQLGCMWWTPNIADFERLPNSAYSDLGRCSHANILRIDHLGLMLKSRIQHISDNHQTSECDRLKDSYASSRHHILLLRFNSYTVREMIIGVAYTQRLYLETLSLADYIEYGFASKLDADVTKISSPILHVLGATTVDTKTLHRLQVAGVPAYLVVANEDAMILGATSIGIAIPGTKDAIVMQEWQENNRTHPMPVIYSGAPSPSMHDIMTLPPHYDSLDNYFSGLTDTFHVVPIGKRGVVHVPIQDKSISKRKPKNTDTTEKPLNNVVKPQRDRWTEISGDYVPATLPCWSDAFGRLSKFDRLSVIAPKRFTGYRVPDPGMIISSDIRRERNIFAWLLSRSANLRRLANALDSDDGVPVGVSNKLWRIYLSTDITEDDIRAGAQMASNAPASFNGRAPAHQRRQTAVAIFGRPPDRFNIMEASWRGHTIAWGTVFQHDPLLVKEIMWDLHQSSFRFDLIALDRYLVPTLWKAHKYERLDVLCRIFGTSDAVVFDTVSLEDTGITSMDAYERGNVYAAFTSLMDAWPMVSEPVSNVINRQAPDVIAVRYCSTFANTFGRPPVLPKMVPVSAAPLGIIAYPTDSNVE</sequence>
<accession>A0A166EAT2</accession>
<dbReference type="OrthoDB" id="2692137at2759"/>
<proteinExistence type="predicted"/>
<evidence type="ECO:0000313" key="2">
    <source>
        <dbReference type="Proteomes" id="UP000076532"/>
    </source>
</evidence>
<dbReference type="EMBL" id="KV417603">
    <property type="protein sequence ID" value="KZP15576.1"/>
    <property type="molecule type" value="Genomic_DNA"/>
</dbReference>
<reference evidence="1 2" key="1">
    <citation type="journal article" date="2016" name="Mol. Biol. Evol.">
        <title>Comparative Genomics of Early-Diverging Mushroom-Forming Fungi Provides Insights into the Origins of Lignocellulose Decay Capabilities.</title>
        <authorList>
            <person name="Nagy L.G."/>
            <person name="Riley R."/>
            <person name="Tritt A."/>
            <person name="Adam C."/>
            <person name="Daum C."/>
            <person name="Floudas D."/>
            <person name="Sun H."/>
            <person name="Yadav J.S."/>
            <person name="Pangilinan J."/>
            <person name="Larsson K.H."/>
            <person name="Matsuura K."/>
            <person name="Barry K."/>
            <person name="Labutti K."/>
            <person name="Kuo R."/>
            <person name="Ohm R.A."/>
            <person name="Bhattacharya S.S."/>
            <person name="Shirouzu T."/>
            <person name="Yoshinaga Y."/>
            <person name="Martin F.M."/>
            <person name="Grigoriev I.V."/>
            <person name="Hibbett D.S."/>
        </authorList>
    </citation>
    <scope>NUCLEOTIDE SEQUENCE [LARGE SCALE GENOMIC DNA]</scope>
    <source>
        <strain evidence="1 2">CBS 109695</strain>
    </source>
</reference>
<dbReference type="Proteomes" id="UP000076532">
    <property type="component" value="Unassembled WGS sequence"/>
</dbReference>
<keyword evidence="2" id="KW-1185">Reference proteome</keyword>
<name>A0A166EAT2_9AGAM</name>